<protein>
    <recommendedName>
        <fullName evidence="5">Cuticle protein</fullName>
    </recommendedName>
</protein>
<feature type="region of interest" description="Disordered" evidence="1">
    <location>
        <begin position="182"/>
        <end position="201"/>
    </location>
</feature>
<dbReference type="Proteomes" id="UP001152562">
    <property type="component" value="Unassembled WGS sequence"/>
</dbReference>
<comment type="caution">
    <text evidence="3">The sequence shown here is derived from an EMBL/GenBank/DDBJ whole genome shotgun (WGS) entry which is preliminary data.</text>
</comment>
<keyword evidence="2" id="KW-0732">Signal</keyword>
<evidence type="ECO:0000256" key="2">
    <source>
        <dbReference type="SAM" id="SignalP"/>
    </source>
</evidence>
<evidence type="ECO:0000256" key="1">
    <source>
        <dbReference type="SAM" id="MobiDB-lite"/>
    </source>
</evidence>
<sequence length="201" mass="22054">MKYHIFLGLFAVAAAYPGLIHEESPQLDHQGLIGETGHHHQIQHEHAKSHQSIKFEHFHPVPVYIKKEHSHLLHHPLEKGQSESNLKQIHPETQQAHGYGLVLEDHRLNTDHLAGNLGHGDYSAGIEHGGIQHGGLEQGGLEHGSLSQGLQHGGYEQFAGGYESNEGLKAYAEAQPELGHYGGQIQVSGGSEESHGYGHYQ</sequence>
<evidence type="ECO:0000313" key="4">
    <source>
        <dbReference type="Proteomes" id="UP001152562"/>
    </source>
</evidence>
<evidence type="ECO:0000313" key="3">
    <source>
        <dbReference type="EMBL" id="CAH4034704.1"/>
    </source>
</evidence>
<dbReference type="AlphaFoldDB" id="A0A9P0TM22"/>
<organism evidence="3 4">
    <name type="scientific">Pieris brassicae</name>
    <name type="common">White butterfly</name>
    <name type="synonym">Large white butterfly</name>
    <dbReference type="NCBI Taxonomy" id="7116"/>
    <lineage>
        <taxon>Eukaryota</taxon>
        <taxon>Metazoa</taxon>
        <taxon>Ecdysozoa</taxon>
        <taxon>Arthropoda</taxon>
        <taxon>Hexapoda</taxon>
        <taxon>Insecta</taxon>
        <taxon>Pterygota</taxon>
        <taxon>Neoptera</taxon>
        <taxon>Endopterygota</taxon>
        <taxon>Lepidoptera</taxon>
        <taxon>Glossata</taxon>
        <taxon>Ditrysia</taxon>
        <taxon>Papilionoidea</taxon>
        <taxon>Pieridae</taxon>
        <taxon>Pierinae</taxon>
        <taxon>Pieris</taxon>
    </lineage>
</organism>
<name>A0A9P0TM22_PIEBR</name>
<evidence type="ECO:0008006" key="5">
    <source>
        <dbReference type="Google" id="ProtNLM"/>
    </source>
</evidence>
<feature type="signal peptide" evidence="2">
    <location>
        <begin position="1"/>
        <end position="15"/>
    </location>
</feature>
<proteinExistence type="predicted"/>
<keyword evidence="4" id="KW-1185">Reference proteome</keyword>
<dbReference type="EMBL" id="CALOZG010000042">
    <property type="protein sequence ID" value="CAH4034704.1"/>
    <property type="molecule type" value="Genomic_DNA"/>
</dbReference>
<reference evidence="3" key="1">
    <citation type="submission" date="2022-05" db="EMBL/GenBank/DDBJ databases">
        <authorList>
            <person name="Okamura Y."/>
        </authorList>
    </citation>
    <scope>NUCLEOTIDE SEQUENCE</scope>
</reference>
<dbReference type="OrthoDB" id="8123082at2759"/>
<accession>A0A9P0TM22</accession>
<gene>
    <name evidence="3" type="ORF">PIBRA_LOCUS10863</name>
</gene>
<feature type="compositionally biased region" description="Basic and acidic residues" evidence="1">
    <location>
        <begin position="192"/>
        <end position="201"/>
    </location>
</feature>
<feature type="chain" id="PRO_5040381090" description="Cuticle protein" evidence="2">
    <location>
        <begin position="16"/>
        <end position="201"/>
    </location>
</feature>